<proteinExistence type="predicted"/>
<gene>
    <name evidence="1" type="ORF">HNQ97_000561</name>
</gene>
<comment type="caution">
    <text evidence="1">The sequence shown here is derived from an EMBL/GenBank/DDBJ whole genome shotgun (WGS) entry which is preliminary data.</text>
</comment>
<sequence>MPASQIDLLVNVAASGSAKAVAFGGRYLMVATGTFSGATVKVQMLGPDGVTYVDVPSASLTAAGSAVVYLPWGCTVKGVISSGPPTGIYLSLYRMED</sequence>
<dbReference type="EMBL" id="JACJHZ010000002">
    <property type="protein sequence ID" value="MBA9018575.1"/>
    <property type="molecule type" value="Genomic_DNA"/>
</dbReference>
<protein>
    <submittedName>
        <fullName evidence="1">Uncharacterized protein</fullName>
    </submittedName>
</protein>
<name>A0ABR6C0T1_9HYPH</name>
<organism evidence="1 2">
    <name type="scientific">Aminobacter ciceronei</name>
    <dbReference type="NCBI Taxonomy" id="150723"/>
    <lineage>
        <taxon>Bacteria</taxon>
        <taxon>Pseudomonadati</taxon>
        <taxon>Pseudomonadota</taxon>
        <taxon>Alphaproteobacteria</taxon>
        <taxon>Hyphomicrobiales</taxon>
        <taxon>Phyllobacteriaceae</taxon>
        <taxon>Aminobacter</taxon>
    </lineage>
</organism>
<evidence type="ECO:0000313" key="2">
    <source>
        <dbReference type="Proteomes" id="UP000587524"/>
    </source>
</evidence>
<reference evidence="1 2" key="1">
    <citation type="submission" date="2020-08" db="EMBL/GenBank/DDBJ databases">
        <title>Genomic Encyclopedia of Type Strains, Phase IV (KMG-IV): sequencing the most valuable type-strain genomes for metagenomic binning, comparative biology and taxonomic classification.</title>
        <authorList>
            <person name="Goeker M."/>
        </authorList>
    </citation>
    <scope>NUCLEOTIDE SEQUENCE [LARGE SCALE GENOMIC DNA]</scope>
    <source>
        <strain evidence="1 2">DSM 17455</strain>
    </source>
</reference>
<evidence type="ECO:0000313" key="1">
    <source>
        <dbReference type="EMBL" id="MBA9018575.1"/>
    </source>
</evidence>
<keyword evidence="2" id="KW-1185">Reference proteome</keyword>
<dbReference type="Proteomes" id="UP000587524">
    <property type="component" value="Unassembled WGS sequence"/>
</dbReference>
<dbReference type="RefSeq" id="WP_182573423.1">
    <property type="nucleotide sequence ID" value="NZ_JACJHY010000002.1"/>
</dbReference>
<accession>A0ABR6C0T1</accession>